<dbReference type="AlphaFoldDB" id="A0A5C6GQ11"/>
<evidence type="ECO:0008006" key="3">
    <source>
        <dbReference type="Google" id="ProtNLM"/>
    </source>
</evidence>
<evidence type="ECO:0000313" key="2">
    <source>
        <dbReference type="Proteomes" id="UP000317257"/>
    </source>
</evidence>
<evidence type="ECO:0000313" key="1">
    <source>
        <dbReference type="EMBL" id="TWU79111.1"/>
    </source>
</evidence>
<accession>A0A5C6GQ11</accession>
<name>A0A5C6GQ11_METRR</name>
<comment type="caution">
    <text evidence="1">The sequence shown here is derived from an EMBL/GenBank/DDBJ whole genome shotgun (WGS) entry which is preliminary data.</text>
</comment>
<dbReference type="EMBL" id="SBHS01000001">
    <property type="protein sequence ID" value="TWU79111.1"/>
    <property type="molecule type" value="Genomic_DNA"/>
</dbReference>
<proteinExistence type="predicted"/>
<gene>
    <name evidence="1" type="ORF">ED733_008766</name>
</gene>
<protein>
    <recommendedName>
        <fullName evidence="3">Pal1-like protein</fullName>
    </recommendedName>
</protein>
<reference evidence="2" key="1">
    <citation type="submission" date="2018-12" db="EMBL/GenBank/DDBJ databases">
        <title>The complete genome of Metarhizium rileyi, a key fungal pathogen of Lepidoptera.</title>
        <authorList>
            <person name="Binneck E."/>
            <person name="Lastra C.C.L."/>
            <person name="Sosa-Gomez D.R."/>
        </authorList>
    </citation>
    <scope>NUCLEOTIDE SEQUENCE [LARGE SCALE GENOMIC DNA]</scope>
    <source>
        <strain evidence="2">Cep018-CH2</strain>
    </source>
</reference>
<dbReference type="Proteomes" id="UP000317257">
    <property type="component" value="Unassembled WGS sequence"/>
</dbReference>
<organism evidence="1 2">
    <name type="scientific">Metarhizium rileyi (strain RCEF 4871)</name>
    <name type="common">Nomuraea rileyi</name>
    <dbReference type="NCBI Taxonomy" id="1649241"/>
    <lineage>
        <taxon>Eukaryota</taxon>
        <taxon>Fungi</taxon>
        <taxon>Dikarya</taxon>
        <taxon>Ascomycota</taxon>
        <taxon>Pezizomycotina</taxon>
        <taxon>Sordariomycetes</taxon>
        <taxon>Hypocreomycetidae</taxon>
        <taxon>Hypocreales</taxon>
        <taxon>Clavicipitaceae</taxon>
        <taxon>Metarhizium</taxon>
    </lineage>
</organism>
<sequence>MASAINIARRCSIAERSIRVLVSPTPVTFAERRSVLHVLEQYGPVEVFKMTPGYHANFVSVTKEATTASRLVEHSPLTYHVPVTPMHTDVYVADLDNSESFDGLNRKPLTVTSAPDRPRLFPNDVRASDADAASSRREQRQFKLEIFPAPDYKHTFAMSGSPLHQAWPEAYRKDKSFLAATLKQSLPQTIASNGLAHWLFDVGRNKTSKSGRTTERLQLKAWMPSKMKD</sequence>